<name>A0A915ID32_ROMCU</name>
<proteinExistence type="predicted"/>
<dbReference type="Proteomes" id="UP000887565">
    <property type="component" value="Unplaced"/>
</dbReference>
<organism evidence="1 2">
    <name type="scientific">Romanomermis culicivorax</name>
    <name type="common">Nematode worm</name>
    <dbReference type="NCBI Taxonomy" id="13658"/>
    <lineage>
        <taxon>Eukaryota</taxon>
        <taxon>Metazoa</taxon>
        <taxon>Ecdysozoa</taxon>
        <taxon>Nematoda</taxon>
        <taxon>Enoplea</taxon>
        <taxon>Dorylaimia</taxon>
        <taxon>Mermithida</taxon>
        <taxon>Mermithoidea</taxon>
        <taxon>Mermithidae</taxon>
        <taxon>Romanomermis</taxon>
    </lineage>
</organism>
<reference evidence="2" key="1">
    <citation type="submission" date="2022-11" db="UniProtKB">
        <authorList>
            <consortium name="WormBaseParasite"/>
        </authorList>
    </citation>
    <scope>IDENTIFICATION</scope>
</reference>
<sequence>MVRKSFNDSGTLGGNPLTGLLLPSKCLLPDPVAYDVKSCDNSRHPVPKLLVVSSEPCWSKIRSASEIDNAMHELAAEMRGKHFPEIFAEFYDFEIIDMHKYTATNGSKKGIQEIRVTRFNIKEKTPDVKNTNQ</sequence>
<dbReference type="WBParaSite" id="nRc.2.0.1.t11698-RA">
    <property type="protein sequence ID" value="nRc.2.0.1.t11698-RA"/>
    <property type="gene ID" value="nRc.2.0.1.g11698"/>
</dbReference>
<evidence type="ECO:0000313" key="1">
    <source>
        <dbReference type="Proteomes" id="UP000887565"/>
    </source>
</evidence>
<evidence type="ECO:0000313" key="2">
    <source>
        <dbReference type="WBParaSite" id="nRc.2.0.1.t11698-RA"/>
    </source>
</evidence>
<keyword evidence="1" id="KW-1185">Reference proteome</keyword>
<dbReference type="AlphaFoldDB" id="A0A915ID32"/>
<protein>
    <submittedName>
        <fullName evidence="2">Uncharacterized protein</fullName>
    </submittedName>
</protein>
<accession>A0A915ID32</accession>